<dbReference type="EMBL" id="JNBS01003486">
    <property type="protein sequence ID" value="OQR86747.1"/>
    <property type="molecule type" value="Genomic_DNA"/>
</dbReference>
<evidence type="ECO:0000256" key="2">
    <source>
        <dbReference type="ARBA" id="ARBA00022737"/>
    </source>
</evidence>
<feature type="compositionally biased region" description="Low complexity" evidence="3">
    <location>
        <begin position="93"/>
        <end position="118"/>
    </location>
</feature>
<evidence type="ECO:0000256" key="3">
    <source>
        <dbReference type="SAM" id="MobiDB-lite"/>
    </source>
</evidence>
<organism evidence="4 5">
    <name type="scientific">Thraustotheca clavata</name>
    <dbReference type="NCBI Taxonomy" id="74557"/>
    <lineage>
        <taxon>Eukaryota</taxon>
        <taxon>Sar</taxon>
        <taxon>Stramenopiles</taxon>
        <taxon>Oomycota</taxon>
        <taxon>Saprolegniomycetes</taxon>
        <taxon>Saprolegniales</taxon>
        <taxon>Achlyaceae</taxon>
        <taxon>Thraustotheca</taxon>
    </lineage>
</organism>
<name>A0A1V9YM34_9STRA</name>
<feature type="compositionally biased region" description="Low complexity" evidence="3">
    <location>
        <begin position="155"/>
        <end position="186"/>
    </location>
</feature>
<feature type="compositionally biased region" description="Low complexity" evidence="3">
    <location>
        <begin position="125"/>
        <end position="146"/>
    </location>
</feature>
<dbReference type="AlphaFoldDB" id="A0A1V9YM34"/>
<reference evidence="4 5" key="1">
    <citation type="journal article" date="2014" name="Genome Biol. Evol.">
        <title>The secreted proteins of Achlya hypogyna and Thraustotheca clavata identify the ancestral oomycete secretome and reveal gene acquisitions by horizontal gene transfer.</title>
        <authorList>
            <person name="Misner I."/>
            <person name="Blouin N."/>
            <person name="Leonard G."/>
            <person name="Richards T.A."/>
            <person name="Lane C.E."/>
        </authorList>
    </citation>
    <scope>NUCLEOTIDE SEQUENCE [LARGE SCALE GENOMIC DNA]</scope>
    <source>
        <strain evidence="4 5">ATCC 34112</strain>
    </source>
</reference>
<keyword evidence="2" id="KW-0677">Repeat</keyword>
<feature type="region of interest" description="Disordered" evidence="3">
    <location>
        <begin position="1"/>
        <end position="219"/>
    </location>
</feature>
<evidence type="ECO:0000256" key="1">
    <source>
        <dbReference type="ARBA" id="ARBA00022729"/>
    </source>
</evidence>
<dbReference type="PANTHER" id="PTHR36489:SF2">
    <property type="entry name" value="APPLE DOMAIN-CONTAINING PROTEIN"/>
    <property type="match status" value="1"/>
</dbReference>
<evidence type="ECO:0000313" key="4">
    <source>
        <dbReference type="EMBL" id="OQR86747.1"/>
    </source>
</evidence>
<keyword evidence="1" id="KW-0732">Signal</keyword>
<keyword evidence="5" id="KW-1185">Reference proteome</keyword>
<comment type="caution">
    <text evidence="4">The sequence shown here is derived from an EMBL/GenBank/DDBJ whole genome shotgun (WGS) entry which is preliminary data.</text>
</comment>
<dbReference type="Proteomes" id="UP000243217">
    <property type="component" value="Unassembled WGS sequence"/>
</dbReference>
<dbReference type="InterPro" id="IPR006970">
    <property type="entry name" value="PT"/>
</dbReference>
<dbReference type="Pfam" id="PF04886">
    <property type="entry name" value="PT"/>
    <property type="match status" value="1"/>
</dbReference>
<proteinExistence type="predicted"/>
<accession>A0A1V9YM34</accession>
<feature type="compositionally biased region" description="Acidic residues" evidence="3">
    <location>
        <begin position="1"/>
        <end position="92"/>
    </location>
</feature>
<dbReference type="PANTHER" id="PTHR36489">
    <property type="entry name" value="PROTEIN-COUPLED RECEPTOR GPR1, PUTATIVE-RELATED"/>
    <property type="match status" value="1"/>
</dbReference>
<sequence length="623" mass="65667">DDPTDEPSDDPTDEPSDDPTDEPSDDPTDEPSDDPTDEPSDYPTDEPSDDPTDEPSDDPTDEPSNDPTDEPSDDPTDQPSDDPTDDPTDEPTTEPTSSPTNSPTEAPTDAPTSYPTSEPTEEPTEVPTSEPTENPTTPPSESTTHSPKTHRPKKTTAPPTTAAPTTTATPTTEAPAPTTTTPTTNVPAPPTTSTPTVKPTSTPSPATPTSSPGKLCSTPKVTVSSIDVGTAINYNEDEAALKLIAISAKPSGGSYVAFHGNDGKAHVVSLDASDKVISGSNVAINVHDLADIHADDKGFVVLGTRDAQGGGTLNCGNPANLCGTAPSPAVPCYDMYLIRYENGAEKWATKLTSSSASLPPYSTSGSGPDAYMIWWYAHHGRIAYDGTNWASYFGAAISTSQGGCINIHQGDRMKIVSPTGAIVDSSNSFDWGCSHSGYERVVYDNRSKEFTGICKTDNNNRIKFPTSDTTIYPVNLAASNLGDIVLDQGSNGYWMTVSNGQSQNARVHLMHFNENKATDKDILLGGTKPNERACHLAAIGQGGLLAIWEGSSSGDDLYEGASRQMYIQVRSATDGAQVSDVVPVNGVKGNRYQAFREFPDGTVAYVAPGSSSTQLNVLRVSPC</sequence>
<gene>
    <name evidence="4" type="ORF">THRCLA_22955</name>
</gene>
<protein>
    <submittedName>
        <fullName evidence="4">Uncharacterized protein</fullName>
    </submittedName>
</protein>
<feature type="compositionally biased region" description="Low complexity" evidence="3">
    <location>
        <begin position="193"/>
        <end position="212"/>
    </location>
</feature>
<feature type="non-terminal residue" evidence="4">
    <location>
        <position position="623"/>
    </location>
</feature>
<dbReference type="OrthoDB" id="70967at2759"/>
<evidence type="ECO:0000313" key="5">
    <source>
        <dbReference type="Proteomes" id="UP000243217"/>
    </source>
</evidence>
<feature type="non-terminal residue" evidence="4">
    <location>
        <position position="1"/>
    </location>
</feature>